<protein>
    <recommendedName>
        <fullName evidence="3">Ferritin-like domain-containing protein</fullName>
    </recommendedName>
</protein>
<dbReference type="InterPro" id="IPR012348">
    <property type="entry name" value="RNR-like"/>
</dbReference>
<reference evidence="1 2" key="1">
    <citation type="submission" date="2014-07" db="EMBL/GenBank/DDBJ databases">
        <title>Draft Genome Sequence of Gephyronic Acid Producer, Cystobacter violaceus Strain Cb vi76.</title>
        <authorList>
            <person name="Stevens D.C."/>
            <person name="Young J."/>
            <person name="Carmichael R."/>
            <person name="Tan J."/>
            <person name="Taylor R.E."/>
        </authorList>
    </citation>
    <scope>NUCLEOTIDE SEQUENCE [LARGE SCALE GENOMIC DNA]</scope>
    <source>
        <strain evidence="1 2">Cb vi76</strain>
    </source>
</reference>
<dbReference type="EMBL" id="JPMI01000303">
    <property type="protein sequence ID" value="KFA88095.1"/>
    <property type="molecule type" value="Genomic_DNA"/>
</dbReference>
<name>A0A084SI10_9BACT</name>
<dbReference type="Gene3D" id="1.10.620.20">
    <property type="entry name" value="Ribonucleotide Reductase, subunit A"/>
    <property type="match status" value="1"/>
</dbReference>
<gene>
    <name evidence="1" type="ORF">Q664_43310</name>
</gene>
<organism evidence="1 2">
    <name type="scientific">Archangium violaceum Cb vi76</name>
    <dbReference type="NCBI Taxonomy" id="1406225"/>
    <lineage>
        <taxon>Bacteria</taxon>
        <taxon>Pseudomonadati</taxon>
        <taxon>Myxococcota</taxon>
        <taxon>Myxococcia</taxon>
        <taxon>Myxococcales</taxon>
        <taxon>Cystobacterineae</taxon>
        <taxon>Archangiaceae</taxon>
        <taxon>Archangium</taxon>
    </lineage>
</organism>
<sequence length="274" mass="30213">MTSTLVLPHVPGEELFELGMLGGNVERRYRKLRPEVEALPWGTLRPEAFPEHLVLAARRAWTEAAFQEHRTAAACTATLQALIAARAPLDLIAMACRFPLDEMVHVELCARLASELGGGIPLLHDPLGMIPPPRPGRALAQAAELVVRYFCVGEAISIPLLRGTWRAATHPLVKAVLGRIVKDEAAHGQFGWMFLDWALPMLEEDEREVLREAAGKTIAVVRENQARIAAQGEGEPSAIHALGWMRSRAYLELARKSMETEVLAPLRARGLEPR</sequence>
<accession>A0A084SI10</accession>
<evidence type="ECO:0000313" key="1">
    <source>
        <dbReference type="EMBL" id="KFA88095.1"/>
    </source>
</evidence>
<evidence type="ECO:0000313" key="2">
    <source>
        <dbReference type="Proteomes" id="UP000028547"/>
    </source>
</evidence>
<dbReference type="CDD" id="cd00657">
    <property type="entry name" value="Ferritin_like"/>
    <property type="match status" value="1"/>
</dbReference>
<evidence type="ECO:0008006" key="3">
    <source>
        <dbReference type="Google" id="ProtNLM"/>
    </source>
</evidence>
<dbReference type="SUPFAM" id="SSF47240">
    <property type="entry name" value="Ferritin-like"/>
    <property type="match status" value="1"/>
</dbReference>
<dbReference type="Proteomes" id="UP000028547">
    <property type="component" value="Unassembled WGS sequence"/>
</dbReference>
<dbReference type="GO" id="GO:0016491">
    <property type="term" value="F:oxidoreductase activity"/>
    <property type="evidence" value="ECO:0007669"/>
    <property type="project" value="InterPro"/>
</dbReference>
<comment type="caution">
    <text evidence="1">The sequence shown here is derived from an EMBL/GenBank/DDBJ whole genome shotgun (WGS) entry which is preliminary data.</text>
</comment>
<dbReference type="InterPro" id="IPR009078">
    <property type="entry name" value="Ferritin-like_SF"/>
</dbReference>
<dbReference type="AlphaFoldDB" id="A0A084SI10"/>
<dbReference type="RefSeq" id="WP_043409829.1">
    <property type="nucleotide sequence ID" value="NZ_JPMI01000303.1"/>
</dbReference>
<proteinExistence type="predicted"/>